<reference evidence="1 2" key="1">
    <citation type="submission" date="2019-03" db="EMBL/GenBank/DDBJ databases">
        <title>Genomic Encyclopedia of Type Strains, Phase III (KMG-III): the genomes of soil and plant-associated and newly described type strains.</title>
        <authorList>
            <person name="Whitman W."/>
        </authorList>
    </citation>
    <scope>NUCLEOTIDE SEQUENCE [LARGE SCALE GENOMIC DNA]</scope>
    <source>
        <strain evidence="1 2">VKM Ac-2575</strain>
    </source>
</reference>
<proteinExistence type="predicted"/>
<dbReference type="EMBL" id="SOCE01000001">
    <property type="protein sequence ID" value="TDU87576.1"/>
    <property type="molecule type" value="Genomic_DNA"/>
</dbReference>
<keyword evidence="2" id="KW-1185">Reference proteome</keyword>
<protein>
    <recommendedName>
        <fullName evidence="3">VWFA domain-containing protein</fullName>
    </recommendedName>
</protein>
<name>A0A4R7T8C1_9ACTN</name>
<dbReference type="AlphaFoldDB" id="A0A4R7T8C1"/>
<evidence type="ECO:0000313" key="1">
    <source>
        <dbReference type="EMBL" id="TDU87576.1"/>
    </source>
</evidence>
<dbReference type="PROSITE" id="PS51257">
    <property type="entry name" value="PROKAR_LIPOPROTEIN"/>
    <property type="match status" value="1"/>
</dbReference>
<gene>
    <name evidence="1" type="ORF">EV138_1100</name>
</gene>
<comment type="caution">
    <text evidence="1">The sequence shown here is derived from an EMBL/GenBank/DDBJ whole genome shotgun (WGS) entry which is preliminary data.</text>
</comment>
<organism evidence="1 2">
    <name type="scientific">Kribbella voronezhensis</name>
    <dbReference type="NCBI Taxonomy" id="2512212"/>
    <lineage>
        <taxon>Bacteria</taxon>
        <taxon>Bacillati</taxon>
        <taxon>Actinomycetota</taxon>
        <taxon>Actinomycetes</taxon>
        <taxon>Propionibacteriales</taxon>
        <taxon>Kribbellaceae</taxon>
        <taxon>Kribbella</taxon>
    </lineage>
</organism>
<sequence>MRLPTILLRTYILFSLVFVALLVGCGSQPGVDHLSVDKVTLKSCPKDMRYATKIDLDVSGSGRTPELDGPRLNIIKEQARTTAICGGHLLVTVFSATSAATVALYDDELTLPGATDNARLRRVSKLIDDISEKVTAAYPPAIKKVSPAHSDITAQFRLAAEYRTQLGSDYRLRLVILTDGLQTVGRRVTTPIEIAQARAVGMTVNVPRLPDATVTVAGVGKVAAGSAPSSGMTNALIGFWDGVCRRSQAAQCTIVTDYIAGR</sequence>
<dbReference type="Proteomes" id="UP000295151">
    <property type="component" value="Unassembled WGS sequence"/>
</dbReference>
<evidence type="ECO:0000313" key="2">
    <source>
        <dbReference type="Proteomes" id="UP000295151"/>
    </source>
</evidence>
<accession>A0A4R7T8C1</accession>
<evidence type="ECO:0008006" key="3">
    <source>
        <dbReference type="Google" id="ProtNLM"/>
    </source>
</evidence>